<dbReference type="AlphaFoldDB" id="A0A672JPN8"/>
<name>A0A672JPN8_SALFA</name>
<organism evidence="1 2">
    <name type="scientific">Salarias fasciatus</name>
    <name type="common">Jewelled blenny</name>
    <name type="synonym">Blennius fasciatus</name>
    <dbReference type="NCBI Taxonomy" id="181472"/>
    <lineage>
        <taxon>Eukaryota</taxon>
        <taxon>Metazoa</taxon>
        <taxon>Chordata</taxon>
        <taxon>Craniata</taxon>
        <taxon>Vertebrata</taxon>
        <taxon>Euteleostomi</taxon>
        <taxon>Actinopterygii</taxon>
        <taxon>Neopterygii</taxon>
        <taxon>Teleostei</taxon>
        <taxon>Neoteleostei</taxon>
        <taxon>Acanthomorphata</taxon>
        <taxon>Ovalentaria</taxon>
        <taxon>Blenniimorphae</taxon>
        <taxon>Blenniiformes</taxon>
        <taxon>Blennioidei</taxon>
        <taxon>Blenniidae</taxon>
        <taxon>Salariinae</taxon>
        <taxon>Salarias</taxon>
    </lineage>
</organism>
<reference evidence="1" key="2">
    <citation type="submission" date="2025-08" db="UniProtKB">
        <authorList>
            <consortium name="Ensembl"/>
        </authorList>
    </citation>
    <scope>IDENTIFICATION</scope>
</reference>
<dbReference type="Ensembl" id="ENSSFAT00005057913.1">
    <property type="protein sequence ID" value="ENSSFAP00005056201.1"/>
    <property type="gene ID" value="ENSSFAG00005026592.1"/>
</dbReference>
<dbReference type="SMART" id="SM00015">
    <property type="entry name" value="IQ"/>
    <property type="match status" value="1"/>
</dbReference>
<evidence type="ECO:0000313" key="1">
    <source>
        <dbReference type="Ensembl" id="ENSSFAP00005056201.1"/>
    </source>
</evidence>
<keyword evidence="2" id="KW-1185">Reference proteome</keyword>
<proteinExistence type="predicted"/>
<evidence type="ECO:0000313" key="2">
    <source>
        <dbReference type="Proteomes" id="UP000472267"/>
    </source>
</evidence>
<dbReference type="InterPro" id="IPR000048">
    <property type="entry name" value="IQ_motif_EF-hand-BS"/>
</dbReference>
<sequence>KAFRNRECCTGNKKPQPEKEALPEIDISFEDEPQMQEAAVKIQAAFKGYKTRRDMRPGEEDRQEVWLHPNFMFLYMMHDNSVLALKASV</sequence>
<reference evidence="1" key="1">
    <citation type="submission" date="2019-06" db="EMBL/GenBank/DDBJ databases">
        <authorList>
            <consortium name="Wellcome Sanger Institute Data Sharing"/>
        </authorList>
    </citation>
    <scope>NUCLEOTIDE SEQUENCE [LARGE SCALE GENOMIC DNA]</scope>
</reference>
<accession>A0A672JPN8</accession>
<dbReference type="InParanoid" id="A0A672JPN8"/>
<protein>
    <submittedName>
        <fullName evidence="1">Uncharacterized protein</fullName>
    </submittedName>
</protein>
<dbReference type="Gene3D" id="1.20.5.190">
    <property type="match status" value="1"/>
</dbReference>
<dbReference type="PROSITE" id="PS50096">
    <property type="entry name" value="IQ"/>
    <property type="match status" value="1"/>
</dbReference>
<reference evidence="1" key="3">
    <citation type="submission" date="2025-09" db="UniProtKB">
        <authorList>
            <consortium name="Ensembl"/>
        </authorList>
    </citation>
    <scope>IDENTIFICATION</scope>
</reference>
<dbReference type="Proteomes" id="UP000472267">
    <property type="component" value="Chromosome 23"/>
</dbReference>
<dbReference type="Pfam" id="PF00612">
    <property type="entry name" value="IQ"/>
    <property type="match status" value="1"/>
</dbReference>